<feature type="transmembrane region" description="Helical" evidence="6">
    <location>
        <begin position="271"/>
        <end position="290"/>
    </location>
</feature>
<name>A0A1G8G4V5_9PSED</name>
<dbReference type="PROSITE" id="PS50850">
    <property type="entry name" value="MFS"/>
    <property type="match status" value="1"/>
</dbReference>
<evidence type="ECO:0000256" key="6">
    <source>
        <dbReference type="SAM" id="Phobius"/>
    </source>
</evidence>
<accession>A0A1G8G4V5</accession>
<feature type="domain" description="Major facilitator superfamily (MFS) profile" evidence="7">
    <location>
        <begin position="17"/>
        <end position="497"/>
    </location>
</feature>
<dbReference type="GO" id="GO:0022857">
    <property type="term" value="F:transmembrane transporter activity"/>
    <property type="evidence" value="ECO:0007669"/>
    <property type="project" value="InterPro"/>
</dbReference>
<dbReference type="EMBL" id="FNCO01000009">
    <property type="protein sequence ID" value="SDH89340.1"/>
    <property type="molecule type" value="Genomic_DNA"/>
</dbReference>
<dbReference type="AlphaFoldDB" id="A0A1G8G4V5"/>
<feature type="transmembrane region" description="Helical" evidence="6">
    <location>
        <begin position="361"/>
        <end position="379"/>
    </location>
</feature>
<organism evidence="8 9">
    <name type="scientific">Pseudomonas abietaniphila</name>
    <dbReference type="NCBI Taxonomy" id="89065"/>
    <lineage>
        <taxon>Bacteria</taxon>
        <taxon>Pseudomonadati</taxon>
        <taxon>Pseudomonadota</taxon>
        <taxon>Gammaproteobacteria</taxon>
        <taxon>Pseudomonadales</taxon>
        <taxon>Pseudomonadaceae</taxon>
        <taxon>Pseudomonas</taxon>
    </lineage>
</organism>
<keyword evidence="2" id="KW-0813">Transport</keyword>
<evidence type="ECO:0000313" key="8">
    <source>
        <dbReference type="EMBL" id="SDH89340.1"/>
    </source>
</evidence>
<evidence type="ECO:0000256" key="1">
    <source>
        <dbReference type="ARBA" id="ARBA00004141"/>
    </source>
</evidence>
<feature type="transmembrane region" description="Helical" evidence="6">
    <location>
        <begin position="302"/>
        <end position="324"/>
    </location>
</feature>
<feature type="transmembrane region" description="Helical" evidence="6">
    <location>
        <begin position="87"/>
        <end position="105"/>
    </location>
</feature>
<feature type="transmembrane region" description="Helical" evidence="6">
    <location>
        <begin position="55"/>
        <end position="75"/>
    </location>
</feature>
<proteinExistence type="predicted"/>
<dbReference type="RefSeq" id="WP_074753987.1">
    <property type="nucleotide sequence ID" value="NZ_FNCO01000009.1"/>
</dbReference>
<dbReference type="InterPro" id="IPR020846">
    <property type="entry name" value="MFS_dom"/>
</dbReference>
<dbReference type="SUPFAM" id="SSF103473">
    <property type="entry name" value="MFS general substrate transporter"/>
    <property type="match status" value="1"/>
</dbReference>
<dbReference type="Gene3D" id="1.20.1250.20">
    <property type="entry name" value="MFS general substrate transporter like domains"/>
    <property type="match status" value="1"/>
</dbReference>
<reference evidence="9" key="1">
    <citation type="submission" date="2016-10" db="EMBL/GenBank/DDBJ databases">
        <authorList>
            <person name="Varghese N."/>
            <person name="Submissions S."/>
        </authorList>
    </citation>
    <scope>NUCLEOTIDE SEQUENCE [LARGE SCALE GENOMIC DNA]</scope>
    <source>
        <strain evidence="9">ATCC 700689</strain>
    </source>
</reference>
<dbReference type="Proteomes" id="UP000182894">
    <property type="component" value="Unassembled WGS sequence"/>
</dbReference>
<evidence type="ECO:0000256" key="4">
    <source>
        <dbReference type="ARBA" id="ARBA00022989"/>
    </source>
</evidence>
<dbReference type="STRING" id="89065.SAMN05216605_10911"/>
<evidence type="ECO:0000313" key="9">
    <source>
        <dbReference type="Proteomes" id="UP000182894"/>
    </source>
</evidence>
<keyword evidence="5 6" id="KW-0472">Membrane</keyword>
<feature type="transmembrane region" description="Helical" evidence="6">
    <location>
        <begin position="233"/>
        <end position="250"/>
    </location>
</feature>
<feature type="transmembrane region" description="Helical" evidence="6">
    <location>
        <begin position="475"/>
        <end position="492"/>
    </location>
</feature>
<evidence type="ECO:0000259" key="7">
    <source>
        <dbReference type="PROSITE" id="PS50850"/>
    </source>
</evidence>
<dbReference type="Pfam" id="PF07690">
    <property type="entry name" value="MFS_1"/>
    <property type="match status" value="1"/>
</dbReference>
<dbReference type="GO" id="GO:0016020">
    <property type="term" value="C:membrane"/>
    <property type="evidence" value="ECO:0007669"/>
    <property type="project" value="UniProtKB-SubCell"/>
</dbReference>
<dbReference type="OrthoDB" id="9812221at2"/>
<feature type="transmembrane region" description="Helical" evidence="6">
    <location>
        <begin position="142"/>
        <end position="163"/>
    </location>
</feature>
<feature type="transmembrane region" description="Helical" evidence="6">
    <location>
        <begin position="336"/>
        <end position="355"/>
    </location>
</feature>
<dbReference type="InterPro" id="IPR036259">
    <property type="entry name" value="MFS_trans_sf"/>
</dbReference>
<dbReference type="PANTHER" id="PTHR42718">
    <property type="entry name" value="MAJOR FACILITATOR SUPERFAMILY MULTIDRUG TRANSPORTER MFSC"/>
    <property type="match status" value="1"/>
</dbReference>
<comment type="subcellular location">
    <subcellularLocation>
        <location evidence="1">Membrane</location>
        <topology evidence="1">Multi-pass membrane protein</topology>
    </subcellularLocation>
</comment>
<gene>
    <name evidence="8" type="ORF">SAMN05216605_10911</name>
</gene>
<keyword evidence="4 6" id="KW-1133">Transmembrane helix</keyword>
<evidence type="ECO:0000256" key="3">
    <source>
        <dbReference type="ARBA" id="ARBA00022692"/>
    </source>
</evidence>
<keyword evidence="9" id="KW-1185">Reference proteome</keyword>
<sequence>MNAGAAGTPAAGALRTLRYAALLATYVQSVNVSIPNAVLRFIQASTSMADDQAGWIFTSYLAASAISMPVASWLAARFGVKTMYQAALILFIVGLWIATCTTTPLEFMGARIIQGVAAGIIAPLSLSIALDTLPPAQRPTFGVPYGAAVLLGIVSGPAIGGLIAEYHGWHTVFYSSIPVAAVIVGVAQCSLERKKAPTTPPFDFFGYGTFTVGMIMLQVLLDRGERMEWFESREIWIEAMTSTLAFYLFFTHVLTAKTHFLGKHLFKDRNYVLSTILFFAFGFVLLPTLALTSPMLDEILGYPPITTGGMTIPRGVGLVGTFLLMTRMPPLIDNRLVIASGVAVVIYANWLMLGYSPLMDWTPVAVAGFVQGVGMGMLMPSITKMAFSTLSPTFRPEGTGLFNLARVYGSTLGIAIVQACFYNNTQAMHLALASHLTPYRSAVHSVTASTPLQAVGALNEMITGQAAFIAVVDQFKILMLAMVVVIPLVVFLRKPGPAN</sequence>
<feature type="transmembrane region" description="Helical" evidence="6">
    <location>
        <begin position="169"/>
        <end position="190"/>
    </location>
</feature>
<dbReference type="InterPro" id="IPR011701">
    <property type="entry name" value="MFS"/>
</dbReference>
<dbReference type="PANTHER" id="PTHR42718:SF9">
    <property type="entry name" value="MAJOR FACILITATOR SUPERFAMILY MULTIDRUG TRANSPORTER MFSC"/>
    <property type="match status" value="1"/>
</dbReference>
<keyword evidence="3 6" id="KW-0812">Transmembrane</keyword>
<evidence type="ECO:0000256" key="2">
    <source>
        <dbReference type="ARBA" id="ARBA00022448"/>
    </source>
</evidence>
<evidence type="ECO:0000256" key="5">
    <source>
        <dbReference type="ARBA" id="ARBA00023136"/>
    </source>
</evidence>
<feature type="transmembrane region" description="Helical" evidence="6">
    <location>
        <begin position="111"/>
        <end position="130"/>
    </location>
</feature>
<feature type="transmembrane region" description="Helical" evidence="6">
    <location>
        <begin position="202"/>
        <end position="221"/>
    </location>
</feature>
<protein>
    <submittedName>
        <fullName evidence="8">MFS transporter, DHA2 family, multidrug resistance protein</fullName>
    </submittedName>
</protein>